<reference evidence="1 4" key="3">
    <citation type="submission" date="2019-06" db="EMBL/GenBank/DDBJ databases">
        <title>Whole genome shotgun sequence of Brevibacillus reuszeri NBRC 15719.</title>
        <authorList>
            <person name="Hosoyama A."/>
            <person name="Uohara A."/>
            <person name="Ohji S."/>
            <person name="Ichikawa N."/>
        </authorList>
    </citation>
    <scope>NUCLEOTIDE SEQUENCE [LARGE SCALE GENOMIC DNA]</scope>
    <source>
        <strain evidence="1 4">NBRC 15719</strain>
    </source>
</reference>
<dbReference type="Proteomes" id="UP000319578">
    <property type="component" value="Unassembled WGS sequence"/>
</dbReference>
<proteinExistence type="predicted"/>
<evidence type="ECO:0000313" key="1">
    <source>
        <dbReference type="EMBL" id="GED71146.1"/>
    </source>
</evidence>
<dbReference type="Proteomes" id="UP000036834">
    <property type="component" value="Unassembled WGS sequence"/>
</dbReference>
<dbReference type="EMBL" id="LGIQ01000005">
    <property type="protein sequence ID" value="KNB73793.1"/>
    <property type="molecule type" value="Genomic_DNA"/>
</dbReference>
<comment type="caution">
    <text evidence="2">The sequence shown here is derived from an EMBL/GenBank/DDBJ whole genome shotgun (WGS) entry which is preliminary data.</text>
</comment>
<protein>
    <submittedName>
        <fullName evidence="2">Uncharacterized protein</fullName>
    </submittedName>
</protein>
<evidence type="ECO:0000313" key="3">
    <source>
        <dbReference type="Proteomes" id="UP000036834"/>
    </source>
</evidence>
<keyword evidence="4" id="KW-1185">Reference proteome</keyword>
<dbReference type="PATRIC" id="fig|54915.3.peg.6958"/>
<evidence type="ECO:0000313" key="4">
    <source>
        <dbReference type="Proteomes" id="UP000319578"/>
    </source>
</evidence>
<dbReference type="EMBL" id="BJON01000019">
    <property type="protein sequence ID" value="GED71146.1"/>
    <property type="molecule type" value="Genomic_DNA"/>
</dbReference>
<reference evidence="2" key="2">
    <citation type="submission" date="2015-07" db="EMBL/GenBank/DDBJ databases">
        <title>MeaNS - Measles Nucleotide Surveillance Program.</title>
        <authorList>
            <person name="Tran T."/>
            <person name="Druce J."/>
        </authorList>
    </citation>
    <scope>NUCLEOTIDE SEQUENCE</scope>
    <source>
        <strain evidence="2">DSM 9887</strain>
    </source>
</reference>
<evidence type="ECO:0000313" key="2">
    <source>
        <dbReference type="EMBL" id="KNB73793.1"/>
    </source>
</evidence>
<name>A0A0K9YYJ3_9BACL</name>
<gene>
    <name evidence="2" type="ORF">ADS79_07615</name>
    <name evidence="1" type="ORF">BRE01_48480</name>
</gene>
<dbReference type="RefSeq" id="WP_049737802.1">
    <property type="nucleotide sequence ID" value="NZ_BJON01000019.1"/>
</dbReference>
<organism evidence="2 3">
    <name type="scientific">Brevibacillus reuszeri</name>
    <dbReference type="NCBI Taxonomy" id="54915"/>
    <lineage>
        <taxon>Bacteria</taxon>
        <taxon>Bacillati</taxon>
        <taxon>Bacillota</taxon>
        <taxon>Bacilli</taxon>
        <taxon>Bacillales</taxon>
        <taxon>Paenibacillaceae</taxon>
        <taxon>Brevibacillus</taxon>
    </lineage>
</organism>
<dbReference type="AlphaFoldDB" id="A0A0K9YYJ3"/>
<reference evidence="3" key="1">
    <citation type="submission" date="2015-07" db="EMBL/GenBank/DDBJ databases">
        <title>Genome sequencing project for genomic taxonomy and phylogenomics of Bacillus-like bacteria.</title>
        <authorList>
            <person name="Liu B."/>
            <person name="Wang J."/>
            <person name="Zhu Y."/>
            <person name="Liu G."/>
            <person name="Chen Q."/>
            <person name="Chen Z."/>
            <person name="Lan J."/>
            <person name="Che J."/>
            <person name="Ge C."/>
            <person name="Shi H."/>
            <person name="Pan Z."/>
            <person name="Liu X."/>
        </authorList>
    </citation>
    <scope>NUCLEOTIDE SEQUENCE [LARGE SCALE GENOMIC DNA]</scope>
    <source>
        <strain evidence="3">DSM 9887</strain>
    </source>
</reference>
<sequence>MKQFLIIFVLLSFQLSACNDSSIRKELYDDSLKYYNLLNERVMAIETYTEEDKKNLKAYDEKYTAMLQDLSKDERALSAYIISMDRSVEIISETYLILDKKDLKESVNEFVRVKMEAAKLLGADI</sequence>
<accession>A0A0K9YYJ3</accession>